<dbReference type="EMBL" id="BMAT01000680">
    <property type="protein sequence ID" value="GFR70990.1"/>
    <property type="molecule type" value="Genomic_DNA"/>
</dbReference>
<gene>
    <name evidence="2" type="ORF">ElyMa_000341400</name>
</gene>
<dbReference type="AlphaFoldDB" id="A0AAV4FDZ5"/>
<protein>
    <submittedName>
        <fullName evidence="2">Uncharacterized protein</fullName>
    </submittedName>
</protein>
<comment type="caution">
    <text evidence="2">The sequence shown here is derived from an EMBL/GenBank/DDBJ whole genome shotgun (WGS) entry which is preliminary data.</text>
</comment>
<keyword evidence="3" id="KW-1185">Reference proteome</keyword>
<evidence type="ECO:0000313" key="3">
    <source>
        <dbReference type="Proteomes" id="UP000762676"/>
    </source>
</evidence>
<name>A0AAV4FDZ5_9GAST</name>
<sequence length="131" mass="14430">MGYRVMIVMVNVRSHWAGGGGDDGNDDDDDDDGNDDGNDDDDDDDDDDVDDVYKWSAEHKARPAITHSASVLTLKRCSTCLAHKPEGKQIKPGLKHKSFSSEDEMCRLVDHCASGAPLTAFRDMICIRSEN</sequence>
<dbReference type="Proteomes" id="UP000762676">
    <property type="component" value="Unassembled WGS sequence"/>
</dbReference>
<organism evidence="2 3">
    <name type="scientific">Elysia marginata</name>
    <dbReference type="NCBI Taxonomy" id="1093978"/>
    <lineage>
        <taxon>Eukaryota</taxon>
        <taxon>Metazoa</taxon>
        <taxon>Spiralia</taxon>
        <taxon>Lophotrochozoa</taxon>
        <taxon>Mollusca</taxon>
        <taxon>Gastropoda</taxon>
        <taxon>Heterobranchia</taxon>
        <taxon>Euthyneura</taxon>
        <taxon>Panpulmonata</taxon>
        <taxon>Sacoglossa</taxon>
        <taxon>Placobranchoidea</taxon>
        <taxon>Plakobranchidae</taxon>
        <taxon>Elysia</taxon>
    </lineage>
</organism>
<evidence type="ECO:0000313" key="2">
    <source>
        <dbReference type="EMBL" id="GFR70990.1"/>
    </source>
</evidence>
<reference evidence="2 3" key="1">
    <citation type="journal article" date="2021" name="Elife">
        <title>Chloroplast acquisition without the gene transfer in kleptoplastic sea slugs, Plakobranchus ocellatus.</title>
        <authorList>
            <person name="Maeda T."/>
            <person name="Takahashi S."/>
            <person name="Yoshida T."/>
            <person name="Shimamura S."/>
            <person name="Takaki Y."/>
            <person name="Nagai Y."/>
            <person name="Toyoda A."/>
            <person name="Suzuki Y."/>
            <person name="Arimoto A."/>
            <person name="Ishii H."/>
            <person name="Satoh N."/>
            <person name="Nishiyama T."/>
            <person name="Hasebe M."/>
            <person name="Maruyama T."/>
            <person name="Minagawa J."/>
            <person name="Obokata J."/>
            <person name="Shigenobu S."/>
        </authorList>
    </citation>
    <scope>NUCLEOTIDE SEQUENCE [LARGE SCALE GENOMIC DNA]</scope>
</reference>
<accession>A0AAV4FDZ5</accession>
<proteinExistence type="predicted"/>
<feature type="region of interest" description="Disordered" evidence="1">
    <location>
        <begin position="15"/>
        <end position="50"/>
    </location>
</feature>
<evidence type="ECO:0000256" key="1">
    <source>
        <dbReference type="SAM" id="MobiDB-lite"/>
    </source>
</evidence>
<feature type="compositionally biased region" description="Acidic residues" evidence="1">
    <location>
        <begin position="23"/>
        <end position="50"/>
    </location>
</feature>